<dbReference type="Gene3D" id="3.90.190.20">
    <property type="entry name" value="Mur ligase, C-terminal domain"/>
    <property type="match status" value="1"/>
</dbReference>
<evidence type="ECO:0000256" key="7">
    <source>
        <dbReference type="HAMAP-Rule" id="MF_00208"/>
    </source>
</evidence>
<evidence type="ECO:0000256" key="5">
    <source>
        <dbReference type="ARBA" id="ARBA00023306"/>
    </source>
</evidence>
<dbReference type="NCBIfam" id="TIGR01085">
    <property type="entry name" value="murE"/>
    <property type="match status" value="1"/>
</dbReference>
<dbReference type="Proteomes" id="UP000183071">
    <property type="component" value="Unassembled WGS sequence"/>
</dbReference>
<accession>A0A1H5EYV9</accession>
<sequence>MKNLQDILYKVAIKQVFGNTNIEVNELVFDSRKVGKGDVFIAQKGVNVDGHLYVDKAIALGAKAIICEGFSFDRKEGVTYVRVSDANEALAIMASNFYENPSTKFPIVGVTGTNGKTTIASLLYQLFTKAGYKVGLLSTVKILVGDKEYKATHTTPDSVTINSYLDMMLEAGVEYCFMEVSSHGIHQKRTEGLSFAGGIFTNLSHDHLDYHKDFAEYRNVKKKFFDELPKSAFALTNIDDKNGSFMLQNTQAKKYSYALKTMADFKVKILEKQLSGTLISIDNTEVWTKLIGVFNIYNLTAIIATAELLGLEKLEILTIVSQLESVNGRFEYVISDDGVTAIVDYAHTPDALKNVLETINDIRTNNEKVITVVGCGGDRDKTKRPRMAHIAAHLSNQAIFTSDNPRTEDPQSILDEMEAGISPEHYNKTLTIINRQQAIKTACKLSDAGDIILIAGKGHESYQEINGVRTHFKDLEEVTNCFNQLKKK</sequence>
<evidence type="ECO:0000256" key="8">
    <source>
        <dbReference type="RuleBase" id="RU004135"/>
    </source>
</evidence>
<dbReference type="RefSeq" id="WP_053974216.1">
    <property type="nucleotide sequence ID" value="NZ_FNUE01000001.1"/>
</dbReference>
<comment type="similarity">
    <text evidence="1 7">Belongs to the MurCDEF family. MurE subfamily.</text>
</comment>
<keyword evidence="3 7" id="KW-0133">Cell shape</keyword>
<keyword evidence="13" id="KW-1185">Reference proteome</keyword>
<name>A0A1H5EYV9_9FLAO</name>
<feature type="binding site" evidence="7">
    <location>
        <position position="181"/>
    </location>
    <ligand>
        <name>UDP-N-acetyl-alpha-D-muramoyl-L-alanyl-D-glutamate</name>
        <dbReference type="ChEBI" id="CHEBI:83900"/>
    </ligand>
</feature>
<feature type="domain" description="Mur ligase N-terminal catalytic" evidence="9">
    <location>
        <begin position="26"/>
        <end position="98"/>
    </location>
</feature>
<dbReference type="PANTHER" id="PTHR23135">
    <property type="entry name" value="MUR LIGASE FAMILY MEMBER"/>
    <property type="match status" value="1"/>
</dbReference>
<dbReference type="Pfam" id="PF01225">
    <property type="entry name" value="Mur_ligase"/>
    <property type="match status" value="1"/>
</dbReference>
<feature type="short sequence motif" description="Meso-diaminopimelate recognition motif" evidence="7">
    <location>
        <begin position="403"/>
        <end position="406"/>
    </location>
</feature>
<comment type="cofactor">
    <cofactor evidence="7">
        <name>Mg(2+)</name>
        <dbReference type="ChEBI" id="CHEBI:18420"/>
    </cofactor>
</comment>
<feature type="binding site" evidence="7">
    <location>
        <position position="189"/>
    </location>
    <ligand>
        <name>UDP-N-acetyl-alpha-D-muramoyl-L-alanyl-D-glutamate</name>
        <dbReference type="ChEBI" id="CHEBI:83900"/>
    </ligand>
</feature>
<evidence type="ECO:0000313" key="13">
    <source>
        <dbReference type="Proteomes" id="UP000183071"/>
    </source>
</evidence>
<evidence type="ECO:0000256" key="1">
    <source>
        <dbReference type="ARBA" id="ARBA00005898"/>
    </source>
</evidence>
<comment type="caution">
    <text evidence="7">Lacks conserved residue(s) required for the propagation of feature annotation.</text>
</comment>
<evidence type="ECO:0000256" key="4">
    <source>
        <dbReference type="ARBA" id="ARBA00022984"/>
    </source>
</evidence>
<dbReference type="EMBL" id="FNUE01000001">
    <property type="protein sequence ID" value="SED96204.1"/>
    <property type="molecule type" value="Genomic_DNA"/>
</dbReference>
<comment type="PTM">
    <text evidence="7">Carboxylation is probably crucial for Mg(2+) binding and, consequently, for the gamma-phosphate positioning of ATP.</text>
</comment>
<dbReference type="SUPFAM" id="SSF53244">
    <property type="entry name" value="MurD-like peptide ligases, peptide-binding domain"/>
    <property type="match status" value="1"/>
</dbReference>
<organism evidence="12 13">
    <name type="scientific">Polaribacter dokdonensis DSW-5</name>
    <dbReference type="NCBI Taxonomy" id="1300348"/>
    <lineage>
        <taxon>Bacteria</taxon>
        <taxon>Pseudomonadati</taxon>
        <taxon>Bacteroidota</taxon>
        <taxon>Flavobacteriia</taxon>
        <taxon>Flavobacteriales</taxon>
        <taxon>Flavobacteriaceae</taxon>
    </lineage>
</organism>
<feature type="binding site" evidence="7">
    <location>
        <position position="31"/>
    </location>
    <ligand>
        <name>UDP-N-acetyl-alpha-D-muramoyl-L-alanyl-D-glutamate</name>
        <dbReference type="ChEBI" id="CHEBI:83900"/>
    </ligand>
</feature>
<keyword evidence="2 7" id="KW-0132">Cell division</keyword>
<feature type="binding site" evidence="7">
    <location>
        <begin position="112"/>
        <end position="118"/>
    </location>
    <ligand>
        <name>ATP</name>
        <dbReference type="ChEBI" id="CHEBI:30616"/>
    </ligand>
</feature>
<dbReference type="InterPro" id="IPR005761">
    <property type="entry name" value="UDP-N-AcMur-Glu-dNH2Pim_ligase"/>
</dbReference>
<dbReference type="HAMAP" id="MF_00208">
    <property type="entry name" value="MurE"/>
    <property type="match status" value="1"/>
</dbReference>
<feature type="binding site" evidence="7">
    <location>
        <position position="379"/>
    </location>
    <ligand>
        <name>meso-2,6-diaminopimelate</name>
        <dbReference type="ChEBI" id="CHEBI:57791"/>
    </ligand>
</feature>
<evidence type="ECO:0000259" key="9">
    <source>
        <dbReference type="Pfam" id="PF01225"/>
    </source>
</evidence>
<keyword evidence="7" id="KW-0460">Magnesium</keyword>
<feature type="binding site" evidence="7">
    <location>
        <position position="187"/>
    </location>
    <ligand>
        <name>UDP-N-acetyl-alpha-D-muramoyl-L-alanyl-D-glutamate</name>
        <dbReference type="ChEBI" id="CHEBI:83900"/>
    </ligand>
</feature>
<comment type="subcellular location">
    <subcellularLocation>
        <location evidence="7 8">Cytoplasm</location>
    </subcellularLocation>
</comment>
<dbReference type="PANTHER" id="PTHR23135:SF4">
    <property type="entry name" value="UDP-N-ACETYLMURAMOYL-L-ALANYL-D-GLUTAMATE--2,6-DIAMINOPIMELATE LIGASE MURE HOMOLOG, CHLOROPLASTIC"/>
    <property type="match status" value="1"/>
</dbReference>
<evidence type="ECO:0000259" key="11">
    <source>
        <dbReference type="Pfam" id="PF08245"/>
    </source>
</evidence>
<dbReference type="SUPFAM" id="SSF63418">
    <property type="entry name" value="MurE/MurF N-terminal domain"/>
    <property type="match status" value="1"/>
</dbReference>
<feature type="binding site" evidence="7">
    <location>
        <begin position="154"/>
        <end position="155"/>
    </location>
    <ligand>
        <name>UDP-N-acetyl-alpha-D-muramoyl-L-alanyl-D-glutamate</name>
        <dbReference type="ChEBI" id="CHEBI:83900"/>
    </ligand>
</feature>
<dbReference type="InterPro" id="IPR036565">
    <property type="entry name" value="Mur-like_cat_sf"/>
</dbReference>
<dbReference type="Gene3D" id="3.40.1390.10">
    <property type="entry name" value="MurE/MurF, N-terminal domain"/>
    <property type="match status" value="1"/>
</dbReference>
<protein>
    <recommendedName>
        <fullName evidence="7">UDP-N-acetylmuramoyl-L-alanyl-D-glutamate--2,6-diaminopimelate ligase</fullName>
        <ecNumber evidence="7">6.3.2.13</ecNumber>
    </recommendedName>
    <alternativeName>
        <fullName evidence="7">Meso-A2pm-adding enzyme</fullName>
    </alternativeName>
    <alternativeName>
        <fullName evidence="7">Meso-diaminopimelate-adding enzyme</fullName>
    </alternativeName>
    <alternativeName>
        <fullName evidence="7">UDP-MurNAc-L-Ala-D-Glu:meso-diaminopimelate ligase</fullName>
    </alternativeName>
    <alternativeName>
        <fullName evidence="7">UDP-MurNAc-tripeptide synthetase</fullName>
    </alternativeName>
    <alternativeName>
        <fullName evidence="7">UDP-N-acetylmuramyl-tripeptide synthetase</fullName>
    </alternativeName>
</protein>
<dbReference type="Pfam" id="PF08245">
    <property type="entry name" value="Mur_ligase_M"/>
    <property type="match status" value="1"/>
</dbReference>
<comment type="caution">
    <text evidence="12">The sequence shown here is derived from an EMBL/GenBank/DDBJ whole genome shotgun (WGS) entry which is preliminary data.</text>
</comment>
<evidence type="ECO:0000313" key="12">
    <source>
        <dbReference type="EMBL" id="SED96204.1"/>
    </source>
</evidence>
<feature type="binding site" evidence="7">
    <location>
        <position position="456"/>
    </location>
    <ligand>
        <name>meso-2,6-diaminopimelate</name>
        <dbReference type="ChEBI" id="CHEBI:57791"/>
    </ligand>
</feature>
<keyword evidence="7" id="KW-0963">Cytoplasm</keyword>
<feature type="binding site" evidence="7">
    <location>
        <begin position="403"/>
        <end position="406"/>
    </location>
    <ligand>
        <name>meso-2,6-diaminopimelate</name>
        <dbReference type="ChEBI" id="CHEBI:57791"/>
    </ligand>
</feature>
<dbReference type="InterPro" id="IPR004101">
    <property type="entry name" value="Mur_ligase_C"/>
</dbReference>
<feature type="domain" description="Mur ligase C-terminal" evidence="10">
    <location>
        <begin position="328"/>
        <end position="458"/>
    </location>
</feature>
<evidence type="ECO:0000256" key="6">
    <source>
        <dbReference type="ARBA" id="ARBA00023316"/>
    </source>
</evidence>
<reference evidence="12 13" key="1">
    <citation type="submission" date="2016-10" db="EMBL/GenBank/DDBJ databases">
        <authorList>
            <person name="Varghese N."/>
            <person name="Submissions S."/>
        </authorList>
    </citation>
    <scope>NUCLEOTIDE SEQUENCE [LARGE SCALE GENOMIC DNA]</scope>
    <source>
        <strain evidence="12 13">DSW-5</strain>
    </source>
</reference>
<dbReference type="InterPro" id="IPR013221">
    <property type="entry name" value="Mur_ligase_cen"/>
</dbReference>
<dbReference type="SUPFAM" id="SSF53623">
    <property type="entry name" value="MurD-like peptide ligases, catalytic domain"/>
    <property type="match status" value="1"/>
</dbReference>
<keyword evidence="7 12" id="KW-0436">Ligase</keyword>
<dbReference type="InterPro" id="IPR000713">
    <property type="entry name" value="Mur_ligase_N"/>
</dbReference>
<proteinExistence type="inferred from homology"/>
<evidence type="ECO:0000256" key="2">
    <source>
        <dbReference type="ARBA" id="ARBA00022618"/>
    </source>
</evidence>
<dbReference type="EC" id="6.3.2.13" evidence="7"/>
<feature type="domain" description="Mur ligase central" evidence="11">
    <location>
        <begin position="110"/>
        <end position="305"/>
    </location>
</feature>
<gene>
    <name evidence="7" type="primary">murE</name>
    <name evidence="12" type="ORF">SAMN05444353_0126</name>
</gene>
<comment type="catalytic activity">
    <reaction evidence="7">
        <text>UDP-N-acetyl-alpha-D-muramoyl-L-alanyl-D-glutamate + meso-2,6-diaminopimelate + ATP = UDP-N-acetyl-alpha-D-muramoyl-L-alanyl-gamma-D-glutamyl-meso-2,6-diaminopimelate + ADP + phosphate + H(+)</text>
        <dbReference type="Rhea" id="RHEA:23676"/>
        <dbReference type="ChEBI" id="CHEBI:15378"/>
        <dbReference type="ChEBI" id="CHEBI:30616"/>
        <dbReference type="ChEBI" id="CHEBI:43474"/>
        <dbReference type="ChEBI" id="CHEBI:57791"/>
        <dbReference type="ChEBI" id="CHEBI:83900"/>
        <dbReference type="ChEBI" id="CHEBI:83905"/>
        <dbReference type="ChEBI" id="CHEBI:456216"/>
        <dbReference type="EC" id="6.3.2.13"/>
    </reaction>
</comment>
<comment type="function">
    <text evidence="7">Catalyzes the addition of meso-diaminopimelic acid to the nucleotide precursor UDP-N-acetylmuramoyl-L-alanyl-D-glutamate (UMAG) in the biosynthesis of bacterial cell-wall peptidoglycan.</text>
</comment>
<evidence type="ECO:0000259" key="10">
    <source>
        <dbReference type="Pfam" id="PF02875"/>
    </source>
</evidence>
<feature type="modified residue" description="N6-carboxylysine" evidence="7">
    <location>
        <position position="221"/>
    </location>
</feature>
<keyword evidence="7" id="KW-0547">Nucleotide-binding</keyword>
<keyword evidence="6 7" id="KW-0961">Cell wall biogenesis/degradation</keyword>
<keyword evidence="7" id="KW-0067">ATP-binding</keyword>
<keyword evidence="4 7" id="KW-0573">Peptidoglycan synthesis</keyword>
<evidence type="ECO:0000256" key="3">
    <source>
        <dbReference type="ARBA" id="ARBA00022960"/>
    </source>
</evidence>
<dbReference type="GO" id="GO:0016874">
    <property type="term" value="F:ligase activity"/>
    <property type="evidence" value="ECO:0007669"/>
    <property type="project" value="UniProtKB-KW"/>
</dbReference>
<dbReference type="InterPro" id="IPR035911">
    <property type="entry name" value="MurE/MurF_N"/>
</dbReference>
<dbReference type="InterPro" id="IPR036615">
    <property type="entry name" value="Mur_ligase_C_dom_sf"/>
</dbReference>
<dbReference type="NCBIfam" id="NF001126">
    <property type="entry name" value="PRK00139.1-4"/>
    <property type="match status" value="1"/>
</dbReference>
<dbReference type="Pfam" id="PF02875">
    <property type="entry name" value="Mur_ligase_C"/>
    <property type="match status" value="1"/>
</dbReference>
<comment type="pathway">
    <text evidence="7 8">Cell wall biogenesis; peptidoglycan biosynthesis.</text>
</comment>
<dbReference type="Gene3D" id="3.40.1190.10">
    <property type="entry name" value="Mur-like, catalytic domain"/>
    <property type="match status" value="1"/>
</dbReference>
<feature type="binding site" evidence="7">
    <location>
        <position position="460"/>
    </location>
    <ligand>
        <name>meso-2,6-diaminopimelate</name>
        <dbReference type="ChEBI" id="CHEBI:57791"/>
    </ligand>
</feature>
<keyword evidence="5 7" id="KW-0131">Cell cycle</keyword>